<proteinExistence type="predicted"/>
<evidence type="ECO:0000256" key="2">
    <source>
        <dbReference type="ARBA" id="ARBA00023125"/>
    </source>
</evidence>
<dbReference type="Pfam" id="PF00392">
    <property type="entry name" value="GntR"/>
    <property type="match status" value="1"/>
</dbReference>
<dbReference type="PRINTS" id="PR00033">
    <property type="entry name" value="HTHASNC"/>
</dbReference>
<dbReference type="Proteomes" id="UP000092605">
    <property type="component" value="Unassembled WGS sequence"/>
</dbReference>
<dbReference type="STRING" id="1121328.JWYL7_1910"/>
<evidence type="ECO:0000256" key="3">
    <source>
        <dbReference type="ARBA" id="ARBA00023163"/>
    </source>
</evidence>
<dbReference type="PANTHER" id="PTHR43537:SF24">
    <property type="entry name" value="GLUCONATE OPERON TRANSCRIPTIONAL REPRESSOR"/>
    <property type="match status" value="1"/>
</dbReference>
<evidence type="ECO:0000313" key="6">
    <source>
        <dbReference type="EMBL" id="SHL21803.1"/>
    </source>
</evidence>
<dbReference type="SMART" id="SM00895">
    <property type="entry name" value="FCD"/>
    <property type="match status" value="1"/>
</dbReference>
<dbReference type="InterPro" id="IPR011711">
    <property type="entry name" value="GntR_C"/>
</dbReference>
<dbReference type="Pfam" id="PF07729">
    <property type="entry name" value="FCD"/>
    <property type="match status" value="1"/>
</dbReference>
<feature type="domain" description="HTH gntR-type" evidence="4">
    <location>
        <begin position="14"/>
        <end position="81"/>
    </location>
</feature>
<evidence type="ECO:0000256" key="1">
    <source>
        <dbReference type="ARBA" id="ARBA00023015"/>
    </source>
</evidence>
<dbReference type="EMBL" id="FRBG01000016">
    <property type="protein sequence ID" value="SHL21803.1"/>
    <property type="molecule type" value="Genomic_DNA"/>
</dbReference>
<dbReference type="PATRIC" id="fig|1121328.3.peg.1923"/>
<evidence type="ECO:0000313" key="7">
    <source>
        <dbReference type="Proteomes" id="UP000092605"/>
    </source>
</evidence>
<dbReference type="Proteomes" id="UP000323392">
    <property type="component" value="Unassembled WGS sequence"/>
</dbReference>
<evidence type="ECO:0000313" key="5">
    <source>
        <dbReference type="EMBL" id="KXZ38888.1"/>
    </source>
</evidence>
<comment type="caution">
    <text evidence="5">The sequence shown here is derived from an EMBL/GenBank/DDBJ whole genome shotgun (WGS) entry which is preliminary data.</text>
</comment>
<keyword evidence="8" id="KW-1185">Reference proteome</keyword>
<dbReference type="PANTHER" id="PTHR43537">
    <property type="entry name" value="TRANSCRIPTIONAL REGULATOR, GNTR FAMILY"/>
    <property type="match status" value="1"/>
</dbReference>
<dbReference type="InterPro" id="IPR000524">
    <property type="entry name" value="Tscrpt_reg_HTH_GntR"/>
</dbReference>
<reference evidence="5 7" key="1">
    <citation type="submission" date="2016-02" db="EMBL/GenBank/DDBJ databases">
        <title>Draft genome sequence for Clostridium paradoxum JW-YL-7.</title>
        <authorList>
            <person name="Utturkar S.M."/>
            <person name="Lancaster A."/>
            <person name="Poole F.L."/>
            <person name="Adams M.W."/>
            <person name="Brown S.D."/>
        </authorList>
    </citation>
    <scope>NUCLEOTIDE SEQUENCE [LARGE SCALE GENOMIC DNA]</scope>
    <source>
        <strain evidence="5 7">JW-YL-7</strain>
    </source>
</reference>
<dbReference type="Gene3D" id="1.10.10.10">
    <property type="entry name" value="Winged helix-like DNA-binding domain superfamily/Winged helix DNA-binding domain"/>
    <property type="match status" value="1"/>
</dbReference>
<accession>A0A150FMV3</accession>
<dbReference type="GO" id="GO:0043565">
    <property type="term" value="F:sequence-specific DNA binding"/>
    <property type="evidence" value="ECO:0007669"/>
    <property type="project" value="InterPro"/>
</dbReference>
<dbReference type="GO" id="GO:0003700">
    <property type="term" value="F:DNA-binding transcription factor activity"/>
    <property type="evidence" value="ECO:0007669"/>
    <property type="project" value="InterPro"/>
</dbReference>
<dbReference type="InterPro" id="IPR036390">
    <property type="entry name" value="WH_DNA-bd_sf"/>
</dbReference>
<dbReference type="PRINTS" id="PR00035">
    <property type="entry name" value="HTHGNTR"/>
</dbReference>
<keyword evidence="3" id="KW-0804">Transcription</keyword>
<dbReference type="AlphaFoldDB" id="A0A150FMV3"/>
<dbReference type="Gene3D" id="1.20.120.530">
    <property type="entry name" value="GntR ligand-binding domain-like"/>
    <property type="match status" value="1"/>
</dbReference>
<dbReference type="InterPro" id="IPR008920">
    <property type="entry name" value="TF_FadR/GntR_C"/>
</dbReference>
<protein>
    <submittedName>
        <fullName evidence="6">DNA-binding transcriptional regulator, GntR family</fullName>
    </submittedName>
    <submittedName>
        <fullName evidence="5">Transcriptional regulator, GntR family with FCD sensor domain containing protein</fullName>
    </submittedName>
</protein>
<gene>
    <name evidence="5" type="ORF">JWYL7_1910</name>
    <name evidence="6" type="ORF">SAMN05661008_01697</name>
</gene>
<dbReference type="SUPFAM" id="SSF48008">
    <property type="entry name" value="GntR ligand-binding domain-like"/>
    <property type="match status" value="1"/>
</dbReference>
<dbReference type="PROSITE" id="PS50949">
    <property type="entry name" value="HTH_GNTR"/>
    <property type="match status" value="1"/>
</dbReference>
<dbReference type="SUPFAM" id="SSF46785">
    <property type="entry name" value="Winged helix' DNA-binding domain"/>
    <property type="match status" value="1"/>
</dbReference>
<evidence type="ECO:0000259" key="4">
    <source>
        <dbReference type="PROSITE" id="PS50949"/>
    </source>
</evidence>
<dbReference type="CDD" id="cd07377">
    <property type="entry name" value="WHTH_GntR"/>
    <property type="match status" value="1"/>
</dbReference>
<keyword evidence="1" id="KW-0805">Transcription regulation</keyword>
<dbReference type="SMART" id="SM00345">
    <property type="entry name" value="HTH_GNTR"/>
    <property type="match status" value="1"/>
</dbReference>
<keyword evidence="2 6" id="KW-0238">DNA-binding</keyword>
<dbReference type="EMBL" id="LSFY01000003">
    <property type="protein sequence ID" value="KXZ38888.1"/>
    <property type="molecule type" value="Genomic_DNA"/>
</dbReference>
<name>A0A150FMV3_CLOPD</name>
<evidence type="ECO:0000313" key="8">
    <source>
        <dbReference type="Proteomes" id="UP000323392"/>
    </source>
</evidence>
<reference evidence="6 8" key="2">
    <citation type="submission" date="2016-11" db="EMBL/GenBank/DDBJ databases">
        <authorList>
            <person name="Varghese N."/>
            <person name="Submissions S."/>
        </authorList>
    </citation>
    <scope>NUCLEOTIDE SEQUENCE [LARGE SCALE GENOMIC DNA]</scope>
    <source>
        <strain evidence="6 8">DSM 7308</strain>
    </source>
</reference>
<dbReference type="InterPro" id="IPR000485">
    <property type="entry name" value="AsnC-type_HTH_dom"/>
</dbReference>
<sequence>MDDKLEKLKLENYKPLREIVFEHIREAILTGKLKPGQRLMEVQLAEQLGVSRTPVRETIRKLELEGLVVMIPRKGAYVADVSLKDIIEVLEIRSALEGLAASLAADRMSDEDIEKLEIISYQFKDSLEKQNLQQIIEKDVEFHDLIFQSTNNQKLIQMNNSLREQVHRFRITYISDFDTSKDLLKEHKHIVEAIINRDSESAMKYAMHHIENAQNFIIERFRKKNKV</sequence>
<organism evidence="5 7">
    <name type="scientific">Alkalithermobacter thermoalcaliphilus JW-YL-7 = DSM 7308</name>
    <dbReference type="NCBI Taxonomy" id="1121328"/>
    <lineage>
        <taxon>Bacteria</taxon>
        <taxon>Bacillati</taxon>
        <taxon>Bacillota</taxon>
        <taxon>Clostridia</taxon>
        <taxon>Peptostreptococcales</taxon>
        <taxon>Tepidibacteraceae</taxon>
        <taxon>Alkalithermobacter</taxon>
    </lineage>
</organism>
<dbReference type="InterPro" id="IPR036388">
    <property type="entry name" value="WH-like_DNA-bd_sf"/>
</dbReference>